<evidence type="ECO:0000259" key="1">
    <source>
        <dbReference type="PROSITE" id="PS50280"/>
    </source>
</evidence>
<keyword evidence="3" id="KW-1185">Reference proteome</keyword>
<dbReference type="PANTHER" id="PTHR47332">
    <property type="entry name" value="SET DOMAIN-CONTAINING PROTEIN 5"/>
    <property type="match status" value="1"/>
</dbReference>
<reference evidence="2 3" key="1">
    <citation type="submission" date="2018-02" db="EMBL/GenBank/DDBJ databases">
        <title>Genome sequence of the basidiomycete white-rot fungus Phlebia centrifuga.</title>
        <authorList>
            <person name="Granchi Z."/>
            <person name="Peng M."/>
            <person name="de Vries R.P."/>
            <person name="Hilden K."/>
            <person name="Makela M.R."/>
            <person name="Grigoriev I."/>
            <person name="Riley R."/>
        </authorList>
    </citation>
    <scope>NUCLEOTIDE SEQUENCE [LARGE SCALE GENOMIC DNA]</scope>
    <source>
        <strain evidence="2 3">FBCC195</strain>
    </source>
</reference>
<dbReference type="InterPro" id="IPR046341">
    <property type="entry name" value="SET_dom_sf"/>
</dbReference>
<dbReference type="EMBL" id="MLYV02000195">
    <property type="protein sequence ID" value="PSS32132.1"/>
    <property type="molecule type" value="Genomic_DNA"/>
</dbReference>
<dbReference type="Pfam" id="PF00856">
    <property type="entry name" value="SET"/>
    <property type="match status" value="1"/>
</dbReference>
<dbReference type="SUPFAM" id="SSF82199">
    <property type="entry name" value="SET domain"/>
    <property type="match status" value="1"/>
</dbReference>
<accession>A0A2R6RQ34</accession>
<gene>
    <name evidence="2" type="ORF">PHLCEN_2v2088</name>
</gene>
<dbReference type="AlphaFoldDB" id="A0A2R6RQ34"/>
<proteinExistence type="predicted"/>
<dbReference type="InterPro" id="IPR001214">
    <property type="entry name" value="SET_dom"/>
</dbReference>
<dbReference type="STRING" id="98765.A0A2R6RQ34"/>
<dbReference type="OrthoDB" id="265717at2759"/>
<dbReference type="SMART" id="SM00317">
    <property type="entry name" value="SET"/>
    <property type="match status" value="1"/>
</dbReference>
<dbReference type="InterPro" id="IPR053185">
    <property type="entry name" value="SET_domain_protein"/>
</dbReference>
<feature type="domain" description="SET" evidence="1">
    <location>
        <begin position="12"/>
        <end position="156"/>
    </location>
</feature>
<comment type="caution">
    <text evidence="2">The sequence shown here is derived from an EMBL/GenBank/DDBJ whole genome shotgun (WGS) entry which is preliminary data.</text>
</comment>
<organism evidence="2 3">
    <name type="scientific">Hermanssonia centrifuga</name>
    <dbReference type="NCBI Taxonomy" id="98765"/>
    <lineage>
        <taxon>Eukaryota</taxon>
        <taxon>Fungi</taxon>
        <taxon>Dikarya</taxon>
        <taxon>Basidiomycota</taxon>
        <taxon>Agaricomycotina</taxon>
        <taxon>Agaricomycetes</taxon>
        <taxon>Polyporales</taxon>
        <taxon>Meruliaceae</taxon>
        <taxon>Hermanssonia</taxon>
    </lineage>
</organism>
<dbReference type="Proteomes" id="UP000186601">
    <property type="component" value="Unassembled WGS sequence"/>
</dbReference>
<sequence>MEDTKRQLLTDCGLDIQDISGKGKGVVAIRSFSRGEIVFSEHPLLTQNLTRNNTTVLSALAECTAVQREQFYSLYNCHADTLPAELGIFETNVLPCGGNDAHGHVAKLGGVFLFGSRFNSSCKPNVNNRWDGGTREVVFRAVRDIEVGEELCIGYGSLLAKRDERREELWRKFKFECRCEACMLQDQDLADSDTRRECLQILFREHSKRLRGDPMEGIGEVCIHFEPPTTNALDF</sequence>
<dbReference type="PROSITE" id="PS50280">
    <property type="entry name" value="SET"/>
    <property type="match status" value="1"/>
</dbReference>
<dbReference type="CDD" id="cd20071">
    <property type="entry name" value="SET_SMYD"/>
    <property type="match status" value="1"/>
</dbReference>
<dbReference type="Gene3D" id="2.170.270.10">
    <property type="entry name" value="SET domain"/>
    <property type="match status" value="1"/>
</dbReference>
<protein>
    <recommendedName>
        <fullName evidence="1">SET domain-containing protein</fullName>
    </recommendedName>
</protein>
<evidence type="ECO:0000313" key="2">
    <source>
        <dbReference type="EMBL" id="PSS32132.1"/>
    </source>
</evidence>
<dbReference type="PANTHER" id="PTHR47332:SF4">
    <property type="entry name" value="SET DOMAIN-CONTAINING PROTEIN 5"/>
    <property type="match status" value="1"/>
</dbReference>
<evidence type="ECO:0000313" key="3">
    <source>
        <dbReference type="Proteomes" id="UP000186601"/>
    </source>
</evidence>
<name>A0A2R6RQ34_9APHY</name>